<dbReference type="GO" id="GO:0009234">
    <property type="term" value="P:menaquinone biosynthetic process"/>
    <property type="evidence" value="ECO:0007669"/>
    <property type="project" value="UniProtKB-UniRule"/>
</dbReference>
<dbReference type="HAMAP" id="MF_00995">
    <property type="entry name" value="MqnA"/>
    <property type="match status" value="1"/>
</dbReference>
<gene>
    <name evidence="4" type="primary">mqnA</name>
    <name evidence="5" type="ORF">JFN93_22340</name>
</gene>
<evidence type="ECO:0000256" key="3">
    <source>
        <dbReference type="ARBA" id="ARBA00023239"/>
    </source>
</evidence>
<dbReference type="Proteomes" id="UP000636888">
    <property type="component" value="Unassembled WGS sequence"/>
</dbReference>
<dbReference type="PANTHER" id="PTHR37690:SF1">
    <property type="entry name" value="CHORISMATE DEHYDRATASE"/>
    <property type="match status" value="1"/>
</dbReference>
<comment type="similarity">
    <text evidence="4">Belongs to the MqnA/MqnD family. MqnA subfamily.</text>
</comment>
<evidence type="ECO:0000313" key="5">
    <source>
        <dbReference type="EMBL" id="MBJ6727463.1"/>
    </source>
</evidence>
<organism evidence="5 6">
    <name type="scientific">Geomesophilobacter sediminis</name>
    <dbReference type="NCBI Taxonomy" id="2798584"/>
    <lineage>
        <taxon>Bacteria</taxon>
        <taxon>Pseudomonadati</taxon>
        <taxon>Thermodesulfobacteriota</taxon>
        <taxon>Desulfuromonadia</taxon>
        <taxon>Geobacterales</taxon>
        <taxon>Geobacteraceae</taxon>
        <taxon>Geomesophilobacter</taxon>
    </lineage>
</organism>
<dbReference type="PANTHER" id="PTHR37690">
    <property type="entry name" value="CHORISMATE DEHYDRATASE"/>
    <property type="match status" value="1"/>
</dbReference>
<evidence type="ECO:0000256" key="4">
    <source>
        <dbReference type="HAMAP-Rule" id="MF_00995"/>
    </source>
</evidence>
<dbReference type="Gene3D" id="3.40.190.10">
    <property type="entry name" value="Periplasmic binding protein-like II"/>
    <property type="match status" value="2"/>
</dbReference>
<dbReference type="EC" id="4.2.1.151" evidence="4"/>
<protein>
    <recommendedName>
        <fullName evidence="4">Chorismate dehydratase</fullName>
        <ecNumber evidence="4">4.2.1.151</ecNumber>
    </recommendedName>
    <alternativeName>
        <fullName evidence="4">Menaquinone biosynthetic enzyme MqnA</fullName>
    </alternativeName>
</protein>
<dbReference type="UniPathway" id="UPA00079"/>
<comment type="catalytic activity">
    <reaction evidence="4">
        <text>chorismate = 3-[(1-carboxyvinyl)-oxy]benzoate + H2O</text>
        <dbReference type="Rhea" id="RHEA:40051"/>
        <dbReference type="ChEBI" id="CHEBI:15377"/>
        <dbReference type="ChEBI" id="CHEBI:29748"/>
        <dbReference type="ChEBI" id="CHEBI:76981"/>
        <dbReference type="EC" id="4.2.1.151"/>
    </reaction>
</comment>
<evidence type="ECO:0000256" key="2">
    <source>
        <dbReference type="ARBA" id="ARBA00022428"/>
    </source>
</evidence>
<comment type="pathway">
    <text evidence="1 4">Quinol/quinone metabolism; menaquinone biosynthesis.</text>
</comment>
<accession>A0A8J7M2C7</accession>
<comment type="caution">
    <text evidence="5">The sequence shown here is derived from an EMBL/GenBank/DDBJ whole genome shotgun (WGS) entry which is preliminary data.</text>
</comment>
<dbReference type="InterPro" id="IPR030868">
    <property type="entry name" value="MqnA"/>
</dbReference>
<evidence type="ECO:0000313" key="6">
    <source>
        <dbReference type="Proteomes" id="UP000636888"/>
    </source>
</evidence>
<name>A0A8J7M2C7_9BACT</name>
<evidence type="ECO:0000256" key="1">
    <source>
        <dbReference type="ARBA" id="ARBA00004863"/>
    </source>
</evidence>
<comment type="function">
    <text evidence="4">Catalyzes the dehydration of chorismate into 3-[(1-carboxyvinyl)oxy]benzoate, a step in the biosynthesis of menaquinone (MK, vitamin K2).</text>
</comment>
<dbReference type="SUPFAM" id="SSF53850">
    <property type="entry name" value="Periplasmic binding protein-like II"/>
    <property type="match status" value="1"/>
</dbReference>
<keyword evidence="3 4" id="KW-0456">Lyase</keyword>
<keyword evidence="2 4" id="KW-0474">Menaquinone biosynthesis</keyword>
<dbReference type="EMBL" id="JAEMHM010000024">
    <property type="protein sequence ID" value="MBJ6727463.1"/>
    <property type="molecule type" value="Genomic_DNA"/>
</dbReference>
<proteinExistence type="inferred from homology"/>
<dbReference type="CDD" id="cd13634">
    <property type="entry name" value="PBP2_Sco4506"/>
    <property type="match status" value="1"/>
</dbReference>
<sequence length="275" mass="30952">MQHLRIGHIHYANCTPIFSALKGHFDCSRYDFVTGVPSRLNAMLRAGEIDLSPSSSIEYALSHQDYSLLPNLSISSIGAVKSVFLYSRVPIETLDGSCIGLTAESDTSVRLLKVLLAKKYGFSNTFERTSLIPDDALQQYPALCVIGDAALKAAASRGSNLVYDLGELWYEFTGLPFVFALWIVRREAVRRLPADLAQLAGDLVRAKEYAYAHYREIAENCGEREWMEPAVLEDYWRTISYDLTTAHLEGARTFFRYAFELGLIPAEPEIRFFDQ</sequence>
<dbReference type="GO" id="GO:0016836">
    <property type="term" value="F:hydro-lyase activity"/>
    <property type="evidence" value="ECO:0007669"/>
    <property type="project" value="UniProtKB-UniRule"/>
</dbReference>
<dbReference type="InterPro" id="IPR003773">
    <property type="entry name" value="Menaquinone_biosynth"/>
</dbReference>
<dbReference type="RefSeq" id="WP_199386605.1">
    <property type="nucleotide sequence ID" value="NZ_JAEMHM010000024.1"/>
</dbReference>
<dbReference type="Pfam" id="PF02621">
    <property type="entry name" value="VitK2_biosynth"/>
    <property type="match status" value="1"/>
</dbReference>
<keyword evidence="6" id="KW-1185">Reference proteome</keyword>
<reference evidence="5" key="1">
    <citation type="submission" date="2020-12" db="EMBL/GenBank/DDBJ databases">
        <title>Geomonas sp. Red875, isolated from river sediment.</title>
        <authorList>
            <person name="Xu Z."/>
            <person name="Zhang Z."/>
            <person name="Masuda Y."/>
            <person name="Itoh H."/>
            <person name="Senoo K."/>
        </authorList>
    </citation>
    <scope>NUCLEOTIDE SEQUENCE</scope>
    <source>
        <strain evidence="5">Red875</strain>
    </source>
</reference>
<dbReference type="AlphaFoldDB" id="A0A8J7M2C7"/>